<gene>
    <name evidence="11" type="ordered locus">A2cp1_0117</name>
</gene>
<dbReference type="SUPFAM" id="SSF53155">
    <property type="entry name" value="Methylated DNA-protein cysteine methyltransferase domain"/>
    <property type="match status" value="1"/>
</dbReference>
<evidence type="ECO:0000256" key="3">
    <source>
        <dbReference type="ARBA" id="ARBA00022490"/>
    </source>
</evidence>
<comment type="miscellaneous">
    <text evidence="9">This enzyme catalyzes only one turnover and therefore is not strictly catalytic. According to one definition, an enzyme is a biocatalyst that acts repeatedly and over many reaction cycles.</text>
</comment>
<dbReference type="KEGG" id="acp:A2cp1_0117"/>
<dbReference type="NCBIfam" id="TIGR00589">
    <property type="entry name" value="ogt"/>
    <property type="match status" value="1"/>
</dbReference>
<keyword evidence="3 9" id="KW-0963">Cytoplasm</keyword>
<sequence length="161" mass="16887">MTARLRYRSPVGILTVEASDEGVFGLSFGDRGPSRPGPSARARAHLDAAARALDDYFAGRPPSLPPLVLQGSPFQKRVWDALLAIPWGDTRTYGEVAEALGAAGGARAVGGANHENPVAILVPCHRVVQARGRLGGYGGGVEVKRWLLAHEAAHGPALRPA</sequence>
<comment type="catalytic activity">
    <reaction evidence="1 9">
        <text>a 4-O-methyl-thymidine in DNA + L-cysteinyl-[protein] = a thymidine in DNA + S-methyl-L-cysteinyl-[protein]</text>
        <dbReference type="Rhea" id="RHEA:53428"/>
        <dbReference type="Rhea" id="RHEA-COMP:10131"/>
        <dbReference type="Rhea" id="RHEA-COMP:10132"/>
        <dbReference type="Rhea" id="RHEA-COMP:13555"/>
        <dbReference type="Rhea" id="RHEA-COMP:13556"/>
        <dbReference type="ChEBI" id="CHEBI:29950"/>
        <dbReference type="ChEBI" id="CHEBI:82612"/>
        <dbReference type="ChEBI" id="CHEBI:137386"/>
        <dbReference type="ChEBI" id="CHEBI:137387"/>
        <dbReference type="EC" id="2.1.1.63"/>
    </reaction>
</comment>
<evidence type="ECO:0000313" key="11">
    <source>
        <dbReference type="EMBL" id="ACL63476.1"/>
    </source>
</evidence>
<dbReference type="PANTHER" id="PTHR10815:SF13">
    <property type="entry name" value="METHYLATED-DNA--PROTEIN-CYSTEINE METHYLTRANSFERASE"/>
    <property type="match status" value="1"/>
</dbReference>
<feature type="active site" description="Nucleophile; methyl group acceptor" evidence="9">
    <location>
        <position position="124"/>
    </location>
</feature>
<dbReference type="GO" id="GO:0005737">
    <property type="term" value="C:cytoplasm"/>
    <property type="evidence" value="ECO:0007669"/>
    <property type="project" value="UniProtKB-SubCell"/>
</dbReference>
<dbReference type="PROSITE" id="PS00374">
    <property type="entry name" value="MGMT"/>
    <property type="match status" value="1"/>
</dbReference>
<dbReference type="InterPro" id="IPR023546">
    <property type="entry name" value="MGMT"/>
</dbReference>
<comment type="function">
    <text evidence="9">Involved in the cellular defense against the biological effects of O6-methylguanine (O6-MeG) and O4-methylthymine (O4-MeT) in DNA. Repairs the methylated nucleobase in DNA by stoichiometrically transferring the methyl group to a cysteine residue in the enzyme. This is a suicide reaction: the enzyme is irreversibly inactivated.</text>
</comment>
<dbReference type="GO" id="GO:0032259">
    <property type="term" value="P:methylation"/>
    <property type="evidence" value="ECO:0007669"/>
    <property type="project" value="UniProtKB-KW"/>
</dbReference>
<feature type="domain" description="Methylated-DNA-[protein]-cysteine S-methyltransferase DNA binding" evidence="10">
    <location>
        <begin position="73"/>
        <end position="152"/>
    </location>
</feature>
<dbReference type="SUPFAM" id="SSF46767">
    <property type="entry name" value="Methylated DNA-protein cysteine methyltransferase, C-terminal domain"/>
    <property type="match status" value="1"/>
</dbReference>
<dbReference type="PANTHER" id="PTHR10815">
    <property type="entry name" value="METHYLATED-DNA--PROTEIN-CYSTEINE METHYLTRANSFERASE"/>
    <property type="match status" value="1"/>
</dbReference>
<dbReference type="Gene3D" id="1.10.10.10">
    <property type="entry name" value="Winged helix-like DNA-binding domain superfamily/Winged helix DNA-binding domain"/>
    <property type="match status" value="1"/>
</dbReference>
<name>B8J7Y4_ANAD2</name>
<dbReference type="InterPro" id="IPR014048">
    <property type="entry name" value="MethylDNA_cys_MeTrfase_DNA-bd"/>
</dbReference>
<comment type="similarity">
    <text evidence="2 9">Belongs to the MGMT family.</text>
</comment>
<dbReference type="Proteomes" id="UP000007089">
    <property type="component" value="Chromosome"/>
</dbReference>
<keyword evidence="4 9" id="KW-0489">Methyltransferase</keyword>
<evidence type="ECO:0000256" key="2">
    <source>
        <dbReference type="ARBA" id="ARBA00008711"/>
    </source>
</evidence>
<accession>B8J7Y4</accession>
<dbReference type="RefSeq" id="WP_012631564.1">
    <property type="nucleotide sequence ID" value="NC_011891.1"/>
</dbReference>
<dbReference type="InterPro" id="IPR001497">
    <property type="entry name" value="MethylDNA_cys_MeTrfase_AS"/>
</dbReference>
<evidence type="ECO:0000256" key="6">
    <source>
        <dbReference type="ARBA" id="ARBA00022763"/>
    </source>
</evidence>
<dbReference type="GO" id="GO:0003908">
    <property type="term" value="F:methylated-DNA-[protein]-cysteine S-methyltransferase activity"/>
    <property type="evidence" value="ECO:0007669"/>
    <property type="project" value="UniProtKB-UniRule"/>
</dbReference>
<keyword evidence="6 9" id="KW-0227">DNA damage</keyword>
<dbReference type="AlphaFoldDB" id="B8J7Y4"/>
<dbReference type="InterPro" id="IPR036388">
    <property type="entry name" value="WH-like_DNA-bd_sf"/>
</dbReference>
<dbReference type="EC" id="2.1.1.63" evidence="9"/>
<comment type="subcellular location">
    <subcellularLocation>
        <location evidence="9">Cytoplasm</location>
    </subcellularLocation>
</comment>
<evidence type="ECO:0000256" key="4">
    <source>
        <dbReference type="ARBA" id="ARBA00022603"/>
    </source>
</evidence>
<dbReference type="InterPro" id="IPR036631">
    <property type="entry name" value="MGMT_N_sf"/>
</dbReference>
<reference evidence="11" key="1">
    <citation type="submission" date="2009-01" db="EMBL/GenBank/DDBJ databases">
        <title>Complete sequence of Anaeromyxobacter dehalogenans 2CP-1.</title>
        <authorList>
            <consortium name="US DOE Joint Genome Institute"/>
            <person name="Lucas S."/>
            <person name="Copeland A."/>
            <person name="Lapidus A."/>
            <person name="Glavina del Rio T."/>
            <person name="Dalin E."/>
            <person name="Tice H."/>
            <person name="Bruce D."/>
            <person name="Goodwin L."/>
            <person name="Pitluck S."/>
            <person name="Saunders E."/>
            <person name="Brettin T."/>
            <person name="Detter J.C."/>
            <person name="Han C."/>
            <person name="Larimer F."/>
            <person name="Land M."/>
            <person name="Hauser L."/>
            <person name="Kyrpides N."/>
            <person name="Ovchinnikova G."/>
            <person name="Beliaev A.S."/>
            <person name="Richardson P."/>
        </authorList>
    </citation>
    <scope>NUCLEOTIDE SEQUENCE</scope>
    <source>
        <strain evidence="11">2CP-1</strain>
    </source>
</reference>
<evidence type="ECO:0000256" key="7">
    <source>
        <dbReference type="ARBA" id="ARBA00023204"/>
    </source>
</evidence>
<organism evidence="11 12">
    <name type="scientific">Anaeromyxobacter dehalogenans (strain ATCC BAA-258 / DSM 21875 / 2CP-1)</name>
    <dbReference type="NCBI Taxonomy" id="455488"/>
    <lineage>
        <taxon>Bacteria</taxon>
        <taxon>Pseudomonadati</taxon>
        <taxon>Myxococcota</taxon>
        <taxon>Myxococcia</taxon>
        <taxon>Myxococcales</taxon>
        <taxon>Cystobacterineae</taxon>
        <taxon>Anaeromyxobacteraceae</taxon>
        <taxon>Anaeromyxobacter</taxon>
    </lineage>
</organism>
<dbReference type="InterPro" id="IPR036217">
    <property type="entry name" value="MethylDNA_cys_MeTrfase_DNAb"/>
</dbReference>
<dbReference type="GO" id="GO:0006307">
    <property type="term" value="P:DNA alkylation repair"/>
    <property type="evidence" value="ECO:0007669"/>
    <property type="project" value="UniProtKB-UniRule"/>
</dbReference>
<proteinExistence type="inferred from homology"/>
<dbReference type="CDD" id="cd06445">
    <property type="entry name" value="ATase"/>
    <property type="match status" value="1"/>
</dbReference>
<evidence type="ECO:0000256" key="1">
    <source>
        <dbReference type="ARBA" id="ARBA00001286"/>
    </source>
</evidence>
<keyword evidence="7 9" id="KW-0234">DNA repair</keyword>
<evidence type="ECO:0000256" key="8">
    <source>
        <dbReference type="ARBA" id="ARBA00049348"/>
    </source>
</evidence>
<comment type="catalytic activity">
    <reaction evidence="8 9">
        <text>a 6-O-methyl-2'-deoxyguanosine in DNA + L-cysteinyl-[protein] = S-methyl-L-cysteinyl-[protein] + a 2'-deoxyguanosine in DNA</text>
        <dbReference type="Rhea" id="RHEA:24000"/>
        <dbReference type="Rhea" id="RHEA-COMP:10131"/>
        <dbReference type="Rhea" id="RHEA-COMP:10132"/>
        <dbReference type="Rhea" id="RHEA-COMP:11367"/>
        <dbReference type="Rhea" id="RHEA-COMP:11368"/>
        <dbReference type="ChEBI" id="CHEBI:29950"/>
        <dbReference type="ChEBI" id="CHEBI:82612"/>
        <dbReference type="ChEBI" id="CHEBI:85445"/>
        <dbReference type="ChEBI" id="CHEBI:85448"/>
        <dbReference type="EC" id="2.1.1.63"/>
    </reaction>
</comment>
<dbReference type="FunFam" id="1.10.10.10:FF:000214">
    <property type="entry name" value="Methylated-DNA--protein-cysteine methyltransferase"/>
    <property type="match status" value="1"/>
</dbReference>
<dbReference type="Gene3D" id="3.30.160.70">
    <property type="entry name" value="Methylated DNA-protein cysteine methyltransferase domain"/>
    <property type="match status" value="1"/>
</dbReference>
<evidence type="ECO:0000256" key="5">
    <source>
        <dbReference type="ARBA" id="ARBA00022679"/>
    </source>
</evidence>
<evidence type="ECO:0000256" key="9">
    <source>
        <dbReference type="HAMAP-Rule" id="MF_00772"/>
    </source>
</evidence>
<dbReference type="HOGENOM" id="CLU_000445_52_2_7"/>
<evidence type="ECO:0000259" key="10">
    <source>
        <dbReference type="Pfam" id="PF01035"/>
    </source>
</evidence>
<dbReference type="HAMAP" id="MF_00772">
    <property type="entry name" value="OGT"/>
    <property type="match status" value="1"/>
</dbReference>
<protein>
    <recommendedName>
        <fullName evidence="9">Methylated-DNA--protein-cysteine methyltransferase</fullName>
        <ecNumber evidence="9">2.1.1.63</ecNumber>
    </recommendedName>
    <alternativeName>
        <fullName evidence="9">6-O-methylguanine-DNA methyltransferase</fullName>
        <shortName evidence="9">MGMT</shortName>
    </alternativeName>
    <alternativeName>
        <fullName evidence="9">O-6-methylguanine-DNA-alkyltransferase</fullName>
    </alternativeName>
</protein>
<keyword evidence="5 9" id="KW-0808">Transferase</keyword>
<dbReference type="Pfam" id="PF01035">
    <property type="entry name" value="DNA_binding_1"/>
    <property type="match status" value="1"/>
</dbReference>
<dbReference type="EMBL" id="CP001359">
    <property type="protein sequence ID" value="ACL63476.1"/>
    <property type="molecule type" value="Genomic_DNA"/>
</dbReference>
<evidence type="ECO:0000313" key="12">
    <source>
        <dbReference type="Proteomes" id="UP000007089"/>
    </source>
</evidence>
<keyword evidence="12" id="KW-1185">Reference proteome</keyword>